<gene>
    <name evidence="1" type="ORF">GCM10010502_56410</name>
</gene>
<name>A0A8H9LWM9_KITAU</name>
<reference evidence="1" key="1">
    <citation type="journal article" date="2014" name="Int. J. Syst. Evol. Microbiol.">
        <title>Complete genome sequence of Corynebacterium casei LMG S-19264T (=DSM 44701T), isolated from a smear-ripened cheese.</title>
        <authorList>
            <consortium name="US DOE Joint Genome Institute (JGI-PGF)"/>
            <person name="Walter F."/>
            <person name="Albersmeier A."/>
            <person name="Kalinowski J."/>
            <person name="Ruckert C."/>
        </authorList>
    </citation>
    <scope>NUCLEOTIDE SEQUENCE</scope>
    <source>
        <strain evidence="1">JCM 4434</strain>
    </source>
</reference>
<accession>A0A8H9LWM9</accession>
<evidence type="ECO:0000313" key="1">
    <source>
        <dbReference type="EMBL" id="GGU95319.1"/>
    </source>
</evidence>
<dbReference type="EMBL" id="BMUB01000017">
    <property type="protein sequence ID" value="GGU95319.1"/>
    <property type="molecule type" value="Genomic_DNA"/>
</dbReference>
<dbReference type="Proteomes" id="UP000610124">
    <property type="component" value="Unassembled WGS sequence"/>
</dbReference>
<sequence>MVHRTDPKLDGRRLVVACGREHGRQLVDQYRGRPVVEPEQWAAKIMRALDQHSEGLSETELAEATGLTPAEIEIGVRWQAMAAVDWHARFGAVGLQEPAGAGVLLRP</sequence>
<dbReference type="AlphaFoldDB" id="A0A8H9LWM9"/>
<reference evidence="1" key="2">
    <citation type="submission" date="2020-09" db="EMBL/GenBank/DDBJ databases">
        <authorList>
            <person name="Sun Q."/>
            <person name="Ohkuma M."/>
        </authorList>
    </citation>
    <scope>NUCLEOTIDE SEQUENCE</scope>
    <source>
        <strain evidence="1">JCM 4434</strain>
    </source>
</reference>
<protein>
    <submittedName>
        <fullName evidence="1">Uncharacterized protein</fullName>
    </submittedName>
</protein>
<comment type="caution">
    <text evidence="1">The sequence shown here is derived from an EMBL/GenBank/DDBJ whole genome shotgun (WGS) entry which is preliminary data.</text>
</comment>
<organism evidence="1 2">
    <name type="scientific">Kitasatospora aureofaciens</name>
    <name type="common">Streptomyces aureofaciens</name>
    <dbReference type="NCBI Taxonomy" id="1894"/>
    <lineage>
        <taxon>Bacteria</taxon>
        <taxon>Bacillati</taxon>
        <taxon>Actinomycetota</taxon>
        <taxon>Actinomycetes</taxon>
        <taxon>Kitasatosporales</taxon>
        <taxon>Streptomycetaceae</taxon>
        <taxon>Kitasatospora</taxon>
    </lineage>
</organism>
<evidence type="ECO:0000313" key="2">
    <source>
        <dbReference type="Proteomes" id="UP000610124"/>
    </source>
</evidence>
<proteinExistence type="predicted"/>